<evidence type="ECO:0000256" key="2">
    <source>
        <dbReference type="ARBA" id="ARBA00007935"/>
    </source>
</evidence>
<dbReference type="PANTHER" id="PTHR30472">
    <property type="entry name" value="FERRIC ENTEROBACTIN TRANSPORT SYSTEM PERMEASE PROTEIN"/>
    <property type="match status" value="1"/>
</dbReference>
<feature type="transmembrane region" description="Helical" evidence="8">
    <location>
        <begin position="432"/>
        <end position="451"/>
    </location>
</feature>
<feature type="transmembrane region" description="Helical" evidence="8">
    <location>
        <begin position="402"/>
        <end position="420"/>
    </location>
</feature>
<feature type="transmembrane region" description="Helical" evidence="8">
    <location>
        <begin position="198"/>
        <end position="217"/>
    </location>
</feature>
<organism evidence="9 10">
    <name type="scientific">Marinobacter xestospongiae</name>
    <dbReference type="NCBI Taxonomy" id="994319"/>
    <lineage>
        <taxon>Bacteria</taxon>
        <taxon>Pseudomonadati</taxon>
        <taxon>Pseudomonadota</taxon>
        <taxon>Gammaproteobacteria</taxon>
        <taxon>Pseudomonadales</taxon>
        <taxon>Marinobacteraceae</taxon>
        <taxon>Marinobacter</taxon>
    </lineage>
</organism>
<evidence type="ECO:0000256" key="4">
    <source>
        <dbReference type="ARBA" id="ARBA00022475"/>
    </source>
</evidence>
<evidence type="ECO:0000256" key="3">
    <source>
        <dbReference type="ARBA" id="ARBA00022448"/>
    </source>
</evidence>
<feature type="transmembrane region" description="Helical" evidence="8">
    <location>
        <begin position="94"/>
        <end position="117"/>
    </location>
</feature>
<protein>
    <submittedName>
        <fullName evidence="9">Fe(3+)-hydroxamate ABC transporter permease FhuB</fullName>
    </submittedName>
</protein>
<comment type="similarity">
    <text evidence="2">Belongs to the binding-protein-dependent transport system permease family. FecCD subfamily.</text>
</comment>
<feature type="transmembrane region" description="Helical" evidence="8">
    <location>
        <begin position="577"/>
        <end position="602"/>
    </location>
</feature>
<evidence type="ECO:0000256" key="5">
    <source>
        <dbReference type="ARBA" id="ARBA00022692"/>
    </source>
</evidence>
<keyword evidence="6 8" id="KW-1133">Transmembrane helix</keyword>
<feature type="transmembrane region" description="Helical" evidence="8">
    <location>
        <begin position="614"/>
        <end position="635"/>
    </location>
</feature>
<evidence type="ECO:0000256" key="1">
    <source>
        <dbReference type="ARBA" id="ARBA00004651"/>
    </source>
</evidence>
<comment type="subcellular location">
    <subcellularLocation>
        <location evidence="1">Cell membrane</location>
        <topology evidence="1">Multi-pass membrane protein</topology>
    </subcellularLocation>
</comment>
<comment type="caution">
    <text evidence="9">The sequence shown here is derived from an EMBL/GenBank/DDBJ whole genome shotgun (WGS) entry which is preliminary data.</text>
</comment>
<feature type="transmembrane region" description="Helical" evidence="8">
    <location>
        <begin position="280"/>
        <end position="304"/>
    </location>
</feature>
<keyword evidence="3" id="KW-0813">Transport</keyword>
<feature type="transmembrane region" description="Helical" evidence="8">
    <location>
        <begin position="255"/>
        <end position="273"/>
    </location>
</feature>
<evidence type="ECO:0000256" key="8">
    <source>
        <dbReference type="SAM" id="Phobius"/>
    </source>
</evidence>
<feature type="transmembrane region" description="Helical" evidence="8">
    <location>
        <begin position="532"/>
        <end position="556"/>
    </location>
</feature>
<feature type="transmembrane region" description="Helical" evidence="8">
    <location>
        <begin position="229"/>
        <end position="249"/>
    </location>
</feature>
<sequence>MSAKAPSLPLRLPSSTVLIWLLALCASALPWLDKLPVDALLAAIWAPNTDDFSQVLVHYSWAPRLAMALLIGSGLGLAGAVLQQILRNPLASPTTLGVESGAQLAIAIATVYLPGLMALSPDLTAVTGGILGTGLVIALTWRLGFSPVTVILAGMVVSFFLGAINAAFMLFHGEYLGNLFIWGAGSLVQNDWNQFQTLWPRVVVLAIALVLLMRPLQLLQLGADSAKALGARVTALRLLAMLLVILLTASVVSRVGVVAFVGLAAPALARLLGARTLAQHLLWSTLLGAGLLLLADALAQWATAWADGNLVPTGTATALIGGPILLLALRGMKNDRHMPGQASEPASFTPERKPLALPLIALLAILALVVVLAIAWSPTLSGWQWTAVSNWDQAWDWRGPRLLAALVAGVVLAIAGTLIQRLTGNVMASPEVLGISGGAALAMVVLSLIGLNPGRAGQLLAGSLGGAAVLTLLFALSRRHRFSGHQLLLGGVAVYVFMDAGIRMVLSGGGTEANKLLTWLSGSTWLVTETEALALALVAAALVAITALVSRVLTILPLGEPTALSLGLRVPLARAGVLLIAALLTAAATIIIGPLSFVGLMAPHLARLLGQQTVARQMLLAAIIGAALLTLADYLSRVVMYPNQLPAGILTAIVGGTYFLWGLSRHDRR</sequence>
<dbReference type="Pfam" id="PF01032">
    <property type="entry name" value="FecCD"/>
    <property type="match status" value="2"/>
</dbReference>
<proteinExistence type="inferred from homology"/>
<gene>
    <name evidence="9" type="primary">fhuB</name>
    <name evidence="9" type="ORF">RYS15_00940</name>
</gene>
<evidence type="ECO:0000256" key="6">
    <source>
        <dbReference type="ARBA" id="ARBA00022989"/>
    </source>
</evidence>
<keyword evidence="5 8" id="KW-0812">Transmembrane</keyword>
<dbReference type="Proteomes" id="UP001269819">
    <property type="component" value="Unassembled WGS sequence"/>
</dbReference>
<dbReference type="Gene3D" id="1.10.3470.10">
    <property type="entry name" value="ABC transporter involved in vitamin B12 uptake, BtuC"/>
    <property type="match status" value="2"/>
</dbReference>
<dbReference type="SUPFAM" id="SSF81345">
    <property type="entry name" value="ABC transporter involved in vitamin B12 uptake, BtuC"/>
    <property type="match status" value="2"/>
</dbReference>
<feature type="transmembrane region" description="Helical" evidence="8">
    <location>
        <begin position="61"/>
        <end position="82"/>
    </location>
</feature>
<accession>A0ABU3VSH1</accession>
<feature type="transmembrane region" description="Helical" evidence="8">
    <location>
        <begin position="148"/>
        <end position="171"/>
    </location>
</feature>
<keyword evidence="4" id="KW-1003">Cell membrane</keyword>
<keyword evidence="10" id="KW-1185">Reference proteome</keyword>
<evidence type="ECO:0000313" key="10">
    <source>
        <dbReference type="Proteomes" id="UP001269819"/>
    </source>
</evidence>
<dbReference type="InterPro" id="IPR037294">
    <property type="entry name" value="ABC_BtuC-like"/>
</dbReference>
<dbReference type="RefSeq" id="WP_316972218.1">
    <property type="nucleotide sequence ID" value="NZ_JAWIIJ010000001.1"/>
</dbReference>
<dbReference type="CDD" id="cd06550">
    <property type="entry name" value="TM_ABC_iron-siderophores_like"/>
    <property type="match status" value="2"/>
</dbReference>
<feature type="transmembrane region" description="Helical" evidence="8">
    <location>
        <begin position="457"/>
        <end position="475"/>
    </location>
</feature>
<feature type="transmembrane region" description="Helical" evidence="8">
    <location>
        <begin position="310"/>
        <end position="329"/>
    </location>
</feature>
<evidence type="ECO:0000313" key="9">
    <source>
        <dbReference type="EMBL" id="MDV2077223.1"/>
    </source>
</evidence>
<feature type="transmembrane region" description="Helical" evidence="8">
    <location>
        <begin position="123"/>
        <end position="141"/>
    </location>
</feature>
<feature type="transmembrane region" description="Helical" evidence="8">
    <location>
        <begin position="12"/>
        <end position="32"/>
    </location>
</feature>
<dbReference type="NCBIfam" id="NF007866">
    <property type="entry name" value="PRK10577.1-2"/>
    <property type="match status" value="1"/>
</dbReference>
<dbReference type="EMBL" id="JAWIIJ010000001">
    <property type="protein sequence ID" value="MDV2077223.1"/>
    <property type="molecule type" value="Genomic_DNA"/>
</dbReference>
<dbReference type="PANTHER" id="PTHR30472:SF37">
    <property type="entry name" value="FE(3+) DICITRATE TRANSPORT SYSTEM PERMEASE PROTEIN FECD-RELATED"/>
    <property type="match status" value="1"/>
</dbReference>
<evidence type="ECO:0000256" key="7">
    <source>
        <dbReference type="ARBA" id="ARBA00023136"/>
    </source>
</evidence>
<feature type="transmembrane region" description="Helical" evidence="8">
    <location>
        <begin position="647"/>
        <end position="664"/>
    </location>
</feature>
<dbReference type="InterPro" id="IPR000522">
    <property type="entry name" value="ABC_transptr_permease_BtuC"/>
</dbReference>
<reference evidence="9 10" key="1">
    <citation type="submission" date="2023-10" db="EMBL/GenBank/DDBJ databases">
        <title>Characteristics and mechanism of a salt-tolerant marine origin heterotrophic nitrifying- aerobic denitrifying bacteria Marinobacter xestospongiae HN1.</title>
        <authorList>
            <person name="Qi R."/>
        </authorList>
    </citation>
    <scope>NUCLEOTIDE SEQUENCE [LARGE SCALE GENOMIC DNA]</scope>
    <source>
        <strain evidence="9 10">HN1</strain>
    </source>
</reference>
<feature type="transmembrane region" description="Helical" evidence="8">
    <location>
        <begin position="355"/>
        <end position="376"/>
    </location>
</feature>
<keyword evidence="7 8" id="KW-0472">Membrane</keyword>
<name>A0ABU3VSH1_9GAMM</name>